<keyword evidence="6" id="KW-1185">Reference proteome</keyword>
<evidence type="ECO:0000313" key="5">
    <source>
        <dbReference type="EMBL" id="NXF61242.1"/>
    </source>
</evidence>
<dbReference type="GO" id="GO:0006508">
    <property type="term" value="P:proteolysis"/>
    <property type="evidence" value="ECO:0007669"/>
    <property type="project" value="UniProtKB-KW"/>
</dbReference>
<evidence type="ECO:0000259" key="4">
    <source>
        <dbReference type="PROSITE" id="PS50175"/>
    </source>
</evidence>
<dbReference type="InterPro" id="IPR029054">
    <property type="entry name" value="dUTPase-like"/>
</dbReference>
<dbReference type="InterPro" id="IPR051592">
    <property type="entry name" value="HERV-K_Pro_peptidase_A2"/>
</dbReference>
<evidence type="ECO:0000313" key="6">
    <source>
        <dbReference type="Proteomes" id="UP000542434"/>
    </source>
</evidence>
<organism evidence="5 6">
    <name type="scientific">Ciccaba nigrolineata</name>
    <dbReference type="NCBI Taxonomy" id="1118524"/>
    <lineage>
        <taxon>Eukaryota</taxon>
        <taxon>Metazoa</taxon>
        <taxon>Chordata</taxon>
        <taxon>Craniata</taxon>
        <taxon>Vertebrata</taxon>
        <taxon>Euteleostomi</taxon>
        <taxon>Archelosauria</taxon>
        <taxon>Archosauria</taxon>
        <taxon>Dinosauria</taxon>
        <taxon>Saurischia</taxon>
        <taxon>Theropoda</taxon>
        <taxon>Coelurosauria</taxon>
        <taxon>Aves</taxon>
        <taxon>Neognathae</taxon>
        <taxon>Neoaves</taxon>
        <taxon>Telluraves</taxon>
        <taxon>Strigiformes</taxon>
        <taxon>Strigidae</taxon>
        <taxon>Ciccaba</taxon>
    </lineage>
</organism>
<evidence type="ECO:0000256" key="2">
    <source>
        <dbReference type="ARBA" id="ARBA00022750"/>
    </source>
</evidence>
<keyword evidence="1" id="KW-0645">Protease</keyword>
<dbReference type="Proteomes" id="UP000542434">
    <property type="component" value="Unassembled WGS sequence"/>
</dbReference>
<dbReference type="PANTHER" id="PTHR19422">
    <property type="entry name" value="GAG RETROVIRAL POLYPROTEIN"/>
    <property type="match status" value="1"/>
</dbReference>
<dbReference type="Gene3D" id="2.70.40.10">
    <property type="match status" value="1"/>
</dbReference>
<feature type="non-terminal residue" evidence="5">
    <location>
        <position position="1"/>
    </location>
</feature>
<feature type="domain" description="Peptidase A2" evidence="4">
    <location>
        <begin position="141"/>
        <end position="155"/>
    </location>
</feature>
<proteinExistence type="predicted"/>
<evidence type="ECO:0000256" key="1">
    <source>
        <dbReference type="ARBA" id="ARBA00022670"/>
    </source>
</evidence>
<sequence length="155" mass="15866">GSAGVDLAVNTNVTLSDHQVQVVPSTAKGPLGFGLSALLIGRSSASKQGIFVLPGVIDADYSGTIGIMIQALCPPVHIYAGTKIAQPIPFKAAIPTTSIEEQKGGFGSTGAPQVAFSIPLGKERPTRLVGMQMGNSQPHLIDTLMDTGADVTVIS</sequence>
<feature type="non-terminal residue" evidence="5">
    <location>
        <position position="155"/>
    </location>
</feature>
<dbReference type="InterPro" id="IPR001995">
    <property type="entry name" value="Peptidase_A2_cat"/>
</dbReference>
<reference evidence="5 6" key="1">
    <citation type="submission" date="2019-09" db="EMBL/GenBank/DDBJ databases">
        <title>Bird 10,000 Genomes (B10K) Project - Family phase.</title>
        <authorList>
            <person name="Zhang G."/>
        </authorList>
    </citation>
    <scope>NUCLEOTIDE SEQUENCE [LARGE SCALE GENOMIC DNA]</scope>
    <source>
        <strain evidence="5">B10K-DU-001-07</strain>
        <tissue evidence="5">Muscle</tissue>
    </source>
</reference>
<dbReference type="SUPFAM" id="SSF51283">
    <property type="entry name" value="dUTPase-like"/>
    <property type="match status" value="1"/>
</dbReference>
<protein>
    <submittedName>
        <fullName evidence="5">POK9 protein</fullName>
    </submittedName>
</protein>
<evidence type="ECO:0000256" key="3">
    <source>
        <dbReference type="ARBA" id="ARBA00022801"/>
    </source>
</evidence>
<dbReference type="PROSITE" id="PS50175">
    <property type="entry name" value="ASP_PROT_RETROV"/>
    <property type="match status" value="1"/>
</dbReference>
<accession>A0A7K8V679</accession>
<dbReference type="InterPro" id="IPR036157">
    <property type="entry name" value="dUTPase-like_sf"/>
</dbReference>
<comment type="caution">
    <text evidence="5">The sequence shown here is derived from an EMBL/GenBank/DDBJ whole genome shotgun (WGS) entry which is preliminary data.</text>
</comment>
<dbReference type="EMBL" id="VWZC01004847">
    <property type="protein sequence ID" value="NXF61242.1"/>
    <property type="molecule type" value="Genomic_DNA"/>
</dbReference>
<dbReference type="GO" id="GO:0004190">
    <property type="term" value="F:aspartic-type endopeptidase activity"/>
    <property type="evidence" value="ECO:0007669"/>
    <property type="project" value="UniProtKB-KW"/>
</dbReference>
<dbReference type="AlphaFoldDB" id="A0A7K8V679"/>
<gene>
    <name evidence="5" type="primary">Ervk9_0</name>
    <name evidence="5" type="ORF">CICNIG_R10247</name>
</gene>
<dbReference type="InterPro" id="IPR033704">
    <property type="entry name" value="dUTPase_trimeric"/>
</dbReference>
<dbReference type="PANTHER" id="PTHR19422:SF123">
    <property type="entry name" value="RT1 CLASS I, LOCUS CE15"/>
    <property type="match status" value="1"/>
</dbReference>
<keyword evidence="3" id="KW-0378">Hydrolase</keyword>
<keyword evidence="2" id="KW-0064">Aspartyl protease</keyword>
<dbReference type="Pfam" id="PF00692">
    <property type="entry name" value="dUTPase"/>
    <property type="match status" value="1"/>
</dbReference>
<name>A0A7K8V679_9STRI</name>
<dbReference type="CDD" id="cd07557">
    <property type="entry name" value="trimeric_dUTPase"/>
    <property type="match status" value="1"/>
</dbReference>